<dbReference type="PDB" id="7Y16">
    <property type="method" value="X-ray"/>
    <property type="resolution" value="1.80 A"/>
    <property type="chains" value="A/B/C=9-165"/>
</dbReference>
<sequence length="421" mass="49344">MNSHPRLTPWKSSDEVVYLKGLFFPADREQISRDELYRQYEEAISLVEMYSSRTRVSHILQSTAHLFSALMMLESFEGGLDDTVRLTASMTIIRFVNGLLDPNQQSQFAIPLHLLAKKIDLPSLFVEFRHSATHDALPSLEMCKTCVDRAIDWVWDHYWDGVLSIVEPQVETDDLEESLIKELKDLFKQYRRIRRQNITKLYKFGDSTPEGKEYWTCIAGIKDHADMANFYNVMIERIVSNKLKWEHLRALFEPMMNHFIHLKGWDFPLGLIDSMLSKNYEYSKFRGIDDTERAYLNDQEFKCAQKWIRWLAIEQIDRYDDVLVSKMIDTLGKTNHELNVELLEKLQSRFSADPVIKDKIQAKLTLIQRLSTDTKTKRMNNLEDIMSDLESLKKRAKVTPTLHIKSFESHPNWTPKPFGVI</sequence>
<keyword evidence="3 4" id="KW-0002">3D-structure</keyword>
<dbReference type="InterPro" id="IPR007174">
    <property type="entry name" value="Las1"/>
</dbReference>
<evidence type="ECO:0007829" key="3">
    <source>
        <dbReference type="PDB" id="7Y16"/>
    </source>
</evidence>
<evidence type="ECO:0000313" key="2">
    <source>
        <dbReference type="Proteomes" id="UP000038830"/>
    </source>
</evidence>
<dbReference type="PDB" id="7Y17">
    <property type="method" value="X-ray"/>
    <property type="resolution" value="3.39 A"/>
    <property type="chains" value="C/D/F=1-421"/>
</dbReference>
<dbReference type="GO" id="GO:0000470">
    <property type="term" value="P:maturation of LSU-rRNA"/>
    <property type="evidence" value="ECO:0007669"/>
    <property type="project" value="TreeGrafter"/>
</dbReference>
<reference evidence="2" key="1">
    <citation type="journal article" date="2015" name="J. Biotechnol.">
        <title>The structure of the Cyberlindnera jadinii genome and its relation to Candida utilis analyzed by the occurrence of single nucleotide polymorphisms.</title>
        <authorList>
            <person name="Rupp O."/>
            <person name="Brinkrolf K."/>
            <person name="Buerth C."/>
            <person name="Kunigo M."/>
            <person name="Schneider J."/>
            <person name="Jaenicke S."/>
            <person name="Goesmann A."/>
            <person name="Puehler A."/>
            <person name="Jaeger K.-E."/>
            <person name="Ernst J.F."/>
        </authorList>
    </citation>
    <scope>NUCLEOTIDE SEQUENCE [LARGE SCALE GENOMIC DNA]</scope>
    <source>
        <strain evidence="2">ATCC 18201 / CBS 1600 / BCRC 20928 / JCM 3617 / NBRC 0987 / NRRL Y-1542</strain>
    </source>
</reference>
<dbReference type="PANTHER" id="PTHR15002:SF0">
    <property type="entry name" value="RIBOSOMAL BIOGENESIS PROTEIN LAS1L"/>
    <property type="match status" value="1"/>
</dbReference>
<evidence type="ECO:0007829" key="4">
    <source>
        <dbReference type="PDB" id="7Y17"/>
    </source>
</evidence>
<dbReference type="EMBL" id="CDQK01000002">
    <property type="protein sequence ID" value="CEP21654.1"/>
    <property type="molecule type" value="Genomic_DNA"/>
</dbReference>
<dbReference type="PDB" id="8J60">
    <property type="method" value="EM"/>
    <property type="resolution" value="3.39 A"/>
    <property type="chains" value="C/D=1-421"/>
</dbReference>
<dbReference type="SMR" id="A0A0H5CBH3"/>
<dbReference type="PANTHER" id="PTHR15002">
    <property type="entry name" value="RIBOSOMAL BIOGENESIS PROTEIN LAS1L"/>
    <property type="match status" value="1"/>
</dbReference>
<evidence type="ECO:0000313" key="1">
    <source>
        <dbReference type="EMBL" id="CEP21654.1"/>
    </source>
</evidence>
<reference evidence="3 4" key="2">
    <citation type="journal article" date="2024" name="Elife">
        <title>Structural and mechanistic insights into ribosomal ITS2 RNA processing by nuclease-kinase machinery.</title>
        <authorList>
            <person name="Chen J."/>
            <person name="Chen H."/>
            <person name="Li S."/>
            <person name="Lin X."/>
            <person name="Hu R."/>
            <person name="Zhang K."/>
            <person name="Liu L."/>
        </authorList>
    </citation>
    <scope>X-RAY CRYSTALLOGRAPHY (1.80 ANGSTROMS) OF 9-165</scope>
</reference>
<gene>
    <name evidence="1" type="primary">LAS1</name>
    <name evidence="1" type="ORF">BN1211_1791</name>
</gene>
<accession>A0A0H5CBH3</accession>
<proteinExistence type="evidence at protein level"/>
<dbReference type="AlphaFoldDB" id="A0A0H5CBH3"/>
<dbReference type="GO" id="GO:0000460">
    <property type="term" value="P:maturation of 5.8S rRNA"/>
    <property type="evidence" value="ECO:0007669"/>
    <property type="project" value="TreeGrafter"/>
</dbReference>
<name>A0A0H5CBH3_CYBJN</name>
<dbReference type="Proteomes" id="UP000038830">
    <property type="component" value="Unassembled WGS sequence"/>
</dbReference>
<dbReference type="GO" id="GO:0004519">
    <property type="term" value="F:endonuclease activity"/>
    <property type="evidence" value="ECO:0007669"/>
    <property type="project" value="InterPro"/>
</dbReference>
<dbReference type="GO" id="GO:0090730">
    <property type="term" value="C:Las1 complex"/>
    <property type="evidence" value="ECO:0007669"/>
    <property type="project" value="InterPro"/>
</dbReference>
<organism evidence="1 2">
    <name type="scientific">Cyberlindnera jadinii (strain ATCC 18201 / CBS 1600 / BCRC 20928 / JCM 3617 / NBRC 0987 / NRRL Y-1542)</name>
    <name type="common">Torula yeast</name>
    <name type="synonym">Candida utilis</name>
    <dbReference type="NCBI Taxonomy" id="983966"/>
    <lineage>
        <taxon>Eukaryota</taxon>
        <taxon>Fungi</taxon>
        <taxon>Dikarya</taxon>
        <taxon>Ascomycota</taxon>
        <taxon>Saccharomycotina</taxon>
        <taxon>Saccharomycetes</taxon>
        <taxon>Phaffomycetales</taxon>
        <taxon>Phaffomycetaceae</taxon>
        <taxon>Cyberlindnera</taxon>
    </lineage>
</organism>
<protein>
    <submittedName>
        <fullName evidence="1">LAS1 protein</fullName>
    </submittedName>
</protein>
<dbReference type="GO" id="GO:0030687">
    <property type="term" value="C:preribosome, large subunit precursor"/>
    <property type="evidence" value="ECO:0007669"/>
    <property type="project" value="TreeGrafter"/>
</dbReference>
<dbReference type="Pfam" id="PF04031">
    <property type="entry name" value="Las1"/>
    <property type="match status" value="1"/>
</dbReference>